<dbReference type="GO" id="GO:0016298">
    <property type="term" value="F:lipase activity"/>
    <property type="evidence" value="ECO:0007669"/>
    <property type="project" value="TreeGrafter"/>
</dbReference>
<evidence type="ECO:0000313" key="4">
    <source>
        <dbReference type="EMBL" id="CAJ1400786.1"/>
    </source>
</evidence>
<comment type="caution">
    <text evidence="4">The sequence shown here is derived from an EMBL/GenBank/DDBJ whole genome shotgun (WGS) entry which is preliminary data.</text>
</comment>
<dbReference type="GO" id="GO:0019369">
    <property type="term" value="P:arachidonate metabolic process"/>
    <property type="evidence" value="ECO:0007669"/>
    <property type="project" value="TreeGrafter"/>
</dbReference>
<keyword evidence="1" id="KW-0378">Hydrolase</keyword>
<sequence>MPSGVVLGDDLVPRLSLTTARGSVQDLREALLRINDPQAHELPLERSTAALQTMVARGNEDDMGRLAAAHTLVATLSRHESPRLFPAGRLVVLRKALTEQDPVYVPLEGSQSDMDELLISSDMASAHMPARYLKALDEAMSTPAPSLVRLSGLG</sequence>
<keyword evidence="2" id="KW-0442">Lipid degradation</keyword>
<organism evidence="4 5">
    <name type="scientific">Effrenium voratum</name>
    <dbReference type="NCBI Taxonomy" id="2562239"/>
    <lineage>
        <taxon>Eukaryota</taxon>
        <taxon>Sar</taxon>
        <taxon>Alveolata</taxon>
        <taxon>Dinophyceae</taxon>
        <taxon>Suessiales</taxon>
        <taxon>Symbiodiniaceae</taxon>
        <taxon>Effrenium</taxon>
    </lineage>
</organism>
<dbReference type="AlphaFoldDB" id="A0AA36J968"/>
<dbReference type="GO" id="GO:0046340">
    <property type="term" value="P:diacylglycerol catabolic process"/>
    <property type="evidence" value="ECO:0007669"/>
    <property type="project" value="TreeGrafter"/>
</dbReference>
<protein>
    <submittedName>
        <fullName evidence="4">Uncharacterized protein</fullName>
    </submittedName>
</protein>
<evidence type="ECO:0000313" key="5">
    <source>
        <dbReference type="Proteomes" id="UP001178507"/>
    </source>
</evidence>
<dbReference type="PANTHER" id="PTHR45792:SF8">
    <property type="entry name" value="DIACYLGLYCEROL LIPASE-ALPHA"/>
    <property type="match status" value="1"/>
</dbReference>
<evidence type="ECO:0000256" key="3">
    <source>
        <dbReference type="ARBA" id="ARBA00023098"/>
    </source>
</evidence>
<name>A0AA36J968_9DINO</name>
<gene>
    <name evidence="4" type="ORF">EVOR1521_LOCUS24076</name>
</gene>
<dbReference type="Proteomes" id="UP001178507">
    <property type="component" value="Unassembled WGS sequence"/>
</dbReference>
<accession>A0AA36J968</accession>
<keyword evidence="5" id="KW-1185">Reference proteome</keyword>
<reference evidence="4" key="1">
    <citation type="submission" date="2023-08" db="EMBL/GenBank/DDBJ databases">
        <authorList>
            <person name="Chen Y."/>
            <person name="Shah S."/>
            <person name="Dougan E. K."/>
            <person name="Thang M."/>
            <person name="Chan C."/>
        </authorList>
    </citation>
    <scope>NUCLEOTIDE SEQUENCE</scope>
</reference>
<dbReference type="EMBL" id="CAUJNA010003385">
    <property type="protein sequence ID" value="CAJ1400786.1"/>
    <property type="molecule type" value="Genomic_DNA"/>
</dbReference>
<evidence type="ECO:0000256" key="2">
    <source>
        <dbReference type="ARBA" id="ARBA00022963"/>
    </source>
</evidence>
<dbReference type="PANTHER" id="PTHR45792">
    <property type="entry name" value="DIACYLGLYCEROL LIPASE HOMOLOG-RELATED"/>
    <property type="match status" value="1"/>
</dbReference>
<evidence type="ECO:0000256" key="1">
    <source>
        <dbReference type="ARBA" id="ARBA00022801"/>
    </source>
</evidence>
<dbReference type="InterPro" id="IPR052214">
    <property type="entry name" value="DAG_Lipase-Related"/>
</dbReference>
<proteinExistence type="predicted"/>
<keyword evidence="3" id="KW-0443">Lipid metabolism</keyword>